<dbReference type="InterPro" id="IPR000276">
    <property type="entry name" value="GPCR_Rhodpsn"/>
</dbReference>
<keyword evidence="3 14" id="KW-0716">Sensory transduction</keyword>
<keyword evidence="6 14" id="KW-1133">Transmembrane helix</keyword>
<dbReference type="InParanoid" id="A0A6P7P1S1"/>
<keyword evidence="2 14" id="KW-1003">Cell membrane</keyword>
<dbReference type="KEGG" id="bspl:114867577"/>
<evidence type="ECO:0000256" key="13">
    <source>
        <dbReference type="RuleBase" id="RU000688"/>
    </source>
</evidence>
<dbReference type="InterPro" id="IPR050402">
    <property type="entry name" value="OR51/52/56-like"/>
</dbReference>
<keyword evidence="9" id="KW-1015">Disulfide bond</keyword>
<feature type="transmembrane region" description="Helical" evidence="14">
    <location>
        <begin position="239"/>
        <end position="257"/>
    </location>
</feature>
<proteinExistence type="inferred from homology"/>
<keyword evidence="4 13" id="KW-0812">Transmembrane</keyword>
<feature type="domain" description="G-protein coupled receptors family 1 profile" evidence="15">
    <location>
        <begin position="44"/>
        <end position="294"/>
    </location>
</feature>
<feature type="transmembrane region" description="Helical" evidence="14">
    <location>
        <begin position="199"/>
        <end position="218"/>
    </location>
</feature>
<dbReference type="SMART" id="SM01381">
    <property type="entry name" value="7TM_GPCR_Srsx"/>
    <property type="match status" value="1"/>
</dbReference>
<feature type="transmembrane region" description="Helical" evidence="14">
    <location>
        <begin position="105"/>
        <end position="127"/>
    </location>
</feature>
<evidence type="ECO:0000256" key="8">
    <source>
        <dbReference type="ARBA" id="ARBA00023136"/>
    </source>
</evidence>
<keyword evidence="12 13" id="KW-0807">Transducer</keyword>
<keyword evidence="8 14" id="KW-0472">Membrane</keyword>
<name>A0A6P7P1S1_BETSP</name>
<dbReference type="OrthoDB" id="5969463at2759"/>
<keyword evidence="16" id="KW-1185">Reference proteome</keyword>
<feature type="transmembrane region" description="Helical" evidence="14">
    <location>
        <begin position="147"/>
        <end position="171"/>
    </location>
</feature>
<evidence type="ECO:0000256" key="4">
    <source>
        <dbReference type="ARBA" id="ARBA00022692"/>
    </source>
</evidence>
<comment type="subcellular location">
    <subcellularLocation>
        <location evidence="1 14">Cell membrane</location>
        <topology evidence="1 14">Multi-pass membrane protein</topology>
    </subcellularLocation>
</comment>
<dbReference type="FunFam" id="1.20.1070.10:FF:000024">
    <property type="entry name" value="Olfactory receptor"/>
    <property type="match status" value="1"/>
</dbReference>
<sequence>MCEAASGGNASHATFVLRGFPQLQRHQRLLALPLCACYLWALVGNALLALVIGSAEALHSPMHLLVCVLCLVDMLVVSAIMPSALLNLLLGWDHVSLSGCLTQMFFTHLLSSVESTLLVVMALDRYVAICLPLRYGRIMNSLMFGRLLLFTLLRSVSIMAVLVGLAASLQFCGSNVIQHLYCDHMALVSLALDTDTSQAAGLAVIVCFVGVDIPLIFFSYVRILSVVLRRAAGEERLKAFHTCTTHLMVMMCFYLVGSVTFLSRNLRIPIETDVNTFMGLTYILLPATVNPIIYGVRTKEIQNGFFTVFNLRKSIVPAEKRT</sequence>
<evidence type="ECO:0000256" key="5">
    <source>
        <dbReference type="ARBA" id="ARBA00022725"/>
    </source>
</evidence>
<dbReference type="SUPFAM" id="SSF81321">
    <property type="entry name" value="Family A G protein-coupled receptor-like"/>
    <property type="match status" value="1"/>
</dbReference>
<dbReference type="GO" id="GO:0004984">
    <property type="term" value="F:olfactory receptor activity"/>
    <property type="evidence" value="ECO:0007669"/>
    <property type="project" value="InterPro"/>
</dbReference>
<dbReference type="InterPro" id="IPR000725">
    <property type="entry name" value="Olfact_rcpt"/>
</dbReference>
<protein>
    <recommendedName>
        <fullName evidence="14">Olfactory receptor</fullName>
    </recommendedName>
</protein>
<evidence type="ECO:0000256" key="10">
    <source>
        <dbReference type="ARBA" id="ARBA00023170"/>
    </source>
</evidence>
<dbReference type="Pfam" id="PF13853">
    <property type="entry name" value="7tm_4"/>
    <property type="match status" value="1"/>
</dbReference>
<dbReference type="GO" id="GO:0004930">
    <property type="term" value="F:G protein-coupled receptor activity"/>
    <property type="evidence" value="ECO:0007669"/>
    <property type="project" value="UniProtKB-KW"/>
</dbReference>
<dbReference type="FunCoup" id="A0A6P7P1S1">
    <property type="interactions" value="821"/>
</dbReference>
<evidence type="ECO:0000256" key="3">
    <source>
        <dbReference type="ARBA" id="ARBA00022606"/>
    </source>
</evidence>
<dbReference type="InterPro" id="IPR017452">
    <property type="entry name" value="GPCR_Rhodpsn_7TM"/>
</dbReference>
<keyword evidence="11" id="KW-0325">Glycoprotein</keyword>
<evidence type="ECO:0000256" key="14">
    <source>
        <dbReference type="RuleBase" id="RU363047"/>
    </source>
</evidence>
<comment type="similarity">
    <text evidence="13">Belongs to the G-protein coupled receptor 1 family.</text>
</comment>
<evidence type="ECO:0000256" key="11">
    <source>
        <dbReference type="ARBA" id="ARBA00023180"/>
    </source>
</evidence>
<dbReference type="PRINTS" id="PR00245">
    <property type="entry name" value="OLFACTORYR"/>
</dbReference>
<gene>
    <name evidence="17" type="primary">LOC114867577</name>
</gene>
<feature type="transmembrane region" description="Helical" evidence="14">
    <location>
        <begin position="30"/>
        <end position="52"/>
    </location>
</feature>
<evidence type="ECO:0000259" key="15">
    <source>
        <dbReference type="PROSITE" id="PS50262"/>
    </source>
</evidence>
<dbReference type="PANTHER" id="PTHR26450">
    <property type="entry name" value="OLFACTORY RECEPTOR 56B1-RELATED"/>
    <property type="match status" value="1"/>
</dbReference>
<evidence type="ECO:0000256" key="6">
    <source>
        <dbReference type="ARBA" id="ARBA00022989"/>
    </source>
</evidence>
<feature type="transmembrane region" description="Helical" evidence="14">
    <location>
        <begin position="64"/>
        <end position="85"/>
    </location>
</feature>
<evidence type="ECO:0000256" key="1">
    <source>
        <dbReference type="ARBA" id="ARBA00004651"/>
    </source>
</evidence>
<evidence type="ECO:0000313" key="16">
    <source>
        <dbReference type="Proteomes" id="UP000515150"/>
    </source>
</evidence>
<evidence type="ECO:0000256" key="7">
    <source>
        <dbReference type="ARBA" id="ARBA00023040"/>
    </source>
</evidence>
<dbReference type="GO" id="GO:0005886">
    <property type="term" value="C:plasma membrane"/>
    <property type="evidence" value="ECO:0007669"/>
    <property type="project" value="UniProtKB-SubCell"/>
</dbReference>
<reference evidence="17" key="1">
    <citation type="submission" date="2025-08" db="UniProtKB">
        <authorList>
            <consortium name="RefSeq"/>
        </authorList>
    </citation>
    <scope>IDENTIFICATION</scope>
</reference>
<organism evidence="16 17">
    <name type="scientific">Betta splendens</name>
    <name type="common">Siamese fighting fish</name>
    <dbReference type="NCBI Taxonomy" id="158456"/>
    <lineage>
        <taxon>Eukaryota</taxon>
        <taxon>Metazoa</taxon>
        <taxon>Chordata</taxon>
        <taxon>Craniata</taxon>
        <taxon>Vertebrata</taxon>
        <taxon>Euteleostomi</taxon>
        <taxon>Actinopterygii</taxon>
        <taxon>Neopterygii</taxon>
        <taxon>Teleostei</taxon>
        <taxon>Neoteleostei</taxon>
        <taxon>Acanthomorphata</taxon>
        <taxon>Anabantaria</taxon>
        <taxon>Anabantiformes</taxon>
        <taxon>Anabantoidei</taxon>
        <taxon>Osphronemidae</taxon>
        <taxon>Betta</taxon>
    </lineage>
</organism>
<dbReference type="PANTHER" id="PTHR26450:SF429">
    <property type="entry name" value="OLFACTORY RECEPTOR"/>
    <property type="match status" value="1"/>
</dbReference>
<evidence type="ECO:0000256" key="9">
    <source>
        <dbReference type="ARBA" id="ARBA00023157"/>
    </source>
</evidence>
<evidence type="ECO:0000256" key="2">
    <source>
        <dbReference type="ARBA" id="ARBA00022475"/>
    </source>
</evidence>
<dbReference type="Gene3D" id="1.20.1070.10">
    <property type="entry name" value="Rhodopsin 7-helix transmembrane proteins"/>
    <property type="match status" value="1"/>
</dbReference>
<dbReference type="AlphaFoldDB" id="A0A6P7P1S1"/>
<dbReference type="GeneID" id="114867577"/>
<keyword evidence="10 13" id="KW-0675">Receptor</keyword>
<evidence type="ECO:0000313" key="17">
    <source>
        <dbReference type="RefSeq" id="XP_029026216.1"/>
    </source>
</evidence>
<dbReference type="RefSeq" id="XP_029026216.1">
    <property type="nucleotide sequence ID" value="XM_029170383.2"/>
</dbReference>
<dbReference type="PROSITE" id="PS00237">
    <property type="entry name" value="G_PROTEIN_RECEP_F1_1"/>
    <property type="match status" value="1"/>
</dbReference>
<keyword evidence="7 13" id="KW-0297">G-protein coupled receptor</keyword>
<dbReference type="PROSITE" id="PS50262">
    <property type="entry name" value="G_PROTEIN_RECEP_F1_2"/>
    <property type="match status" value="1"/>
</dbReference>
<evidence type="ECO:0000256" key="12">
    <source>
        <dbReference type="ARBA" id="ARBA00023224"/>
    </source>
</evidence>
<keyword evidence="5 14" id="KW-0552">Olfaction</keyword>
<dbReference type="PRINTS" id="PR00237">
    <property type="entry name" value="GPCRRHODOPSN"/>
</dbReference>
<dbReference type="Proteomes" id="UP000515150">
    <property type="component" value="Chromosome 13"/>
</dbReference>
<feature type="transmembrane region" description="Helical" evidence="14">
    <location>
        <begin position="277"/>
        <end position="296"/>
    </location>
</feature>
<accession>A0A6P7P1S1</accession>